<dbReference type="InterPro" id="IPR023476">
    <property type="entry name" value="Pep_tRNA_hydro_II_dom_sf"/>
</dbReference>
<dbReference type="Proteomes" id="UP001428817">
    <property type="component" value="Unassembled WGS sequence"/>
</dbReference>
<dbReference type="EMBL" id="BAABJP010000004">
    <property type="protein sequence ID" value="GAA5148393.1"/>
    <property type="molecule type" value="Genomic_DNA"/>
</dbReference>
<dbReference type="InterPro" id="IPR018988">
    <property type="entry name" value="DUF2000"/>
</dbReference>
<sequence length="158" mass="16486">MSRAIYASYPGFEADEIRTDRPTGQARLKWVLVVDEALTPGRAANAAVCVGAATSPLVAGLLGEAAKDGGGSVHPGLPWLGCVVLRAPAGELSRLRAEAAVTEGCLVADMPEAAQRVRVYDDYLNAVARSTDLRYAAIGIVGPRDRVSAMTRGLPLLG</sequence>
<reference evidence="2" key="1">
    <citation type="journal article" date="2019" name="Int. J. Syst. Evol. Microbiol.">
        <title>The Global Catalogue of Microorganisms (GCM) 10K type strain sequencing project: providing services to taxonomists for standard genome sequencing and annotation.</title>
        <authorList>
            <consortium name="The Broad Institute Genomics Platform"/>
            <consortium name="The Broad Institute Genome Sequencing Center for Infectious Disease"/>
            <person name="Wu L."/>
            <person name="Ma J."/>
        </authorList>
    </citation>
    <scope>NUCLEOTIDE SEQUENCE [LARGE SCALE GENOMIC DNA]</scope>
    <source>
        <strain evidence="2">JCM 18303</strain>
    </source>
</reference>
<organism evidence="1 2">
    <name type="scientific">Pseudonocardia eucalypti</name>
    <dbReference type="NCBI Taxonomy" id="648755"/>
    <lineage>
        <taxon>Bacteria</taxon>
        <taxon>Bacillati</taxon>
        <taxon>Actinomycetota</taxon>
        <taxon>Actinomycetes</taxon>
        <taxon>Pseudonocardiales</taxon>
        <taxon>Pseudonocardiaceae</taxon>
        <taxon>Pseudonocardia</taxon>
    </lineage>
</organism>
<dbReference type="SUPFAM" id="SSF102462">
    <property type="entry name" value="Peptidyl-tRNA hydrolase II"/>
    <property type="match status" value="1"/>
</dbReference>
<keyword evidence="2" id="KW-1185">Reference proteome</keyword>
<dbReference type="Gene3D" id="3.40.1490.10">
    <property type="entry name" value="Bit1"/>
    <property type="match status" value="1"/>
</dbReference>
<dbReference type="Pfam" id="PF09391">
    <property type="entry name" value="DUF2000"/>
    <property type="match status" value="1"/>
</dbReference>
<comment type="caution">
    <text evidence="1">The sequence shown here is derived from an EMBL/GenBank/DDBJ whole genome shotgun (WGS) entry which is preliminary data.</text>
</comment>
<evidence type="ECO:0000313" key="1">
    <source>
        <dbReference type="EMBL" id="GAA5148393.1"/>
    </source>
</evidence>
<accession>A0ABP9PQ05</accession>
<gene>
    <name evidence="1" type="ORF">GCM10023321_10580</name>
</gene>
<dbReference type="RefSeq" id="WP_185062644.1">
    <property type="nucleotide sequence ID" value="NZ_BAABJP010000004.1"/>
</dbReference>
<proteinExistence type="predicted"/>
<evidence type="ECO:0000313" key="2">
    <source>
        <dbReference type="Proteomes" id="UP001428817"/>
    </source>
</evidence>
<evidence type="ECO:0008006" key="3">
    <source>
        <dbReference type="Google" id="ProtNLM"/>
    </source>
</evidence>
<protein>
    <recommendedName>
        <fullName evidence="3">DUF2000 domain-containing protein</fullName>
    </recommendedName>
</protein>
<name>A0ABP9PQ05_9PSEU</name>